<sequence length="287" mass="32266">MSAKRKLTIGVHTGKNIMEHSYNSKVAIDMGHDIYAGAVFKHLAYNVSKKLAREETDENGEAWFAVSESGIARYMPELTPAQARKTVKKLVDAGLIKKQSNGWKNKYTLTEIGWDYCVNPLEDNVRSGKTSKDRVEVSPEVKEIVAYLNAKAGTQFRADTVTTNKLIGAVLHKGITVDECKAVIDLKVVQWKGDDVMEQHLTPKTLFGSKFEKYLEEVKRIKSTESQTEQTQVDKACSGLELYYKMAAAGLIVNDELVHEEKYRNTIRPTLIEEEQAVVDSWYSKGV</sequence>
<protein>
    <recommendedName>
        <fullName evidence="1">Phage conserved hypothetical protein C-terminal domain-containing protein</fullName>
    </recommendedName>
</protein>
<dbReference type="EMBL" id="QSGD01000030">
    <property type="protein sequence ID" value="RHB04039.1"/>
    <property type="molecule type" value="Genomic_DNA"/>
</dbReference>
<proteinExistence type="predicted"/>
<comment type="caution">
    <text evidence="2">The sequence shown here is derived from an EMBL/GenBank/DDBJ whole genome shotgun (WGS) entry which is preliminary data.</text>
</comment>
<evidence type="ECO:0000313" key="2">
    <source>
        <dbReference type="EMBL" id="RHB04039.1"/>
    </source>
</evidence>
<dbReference type="AlphaFoldDB" id="A0A413UBM1"/>
<dbReference type="InterPro" id="IPR036390">
    <property type="entry name" value="WH_DNA-bd_sf"/>
</dbReference>
<dbReference type="SUPFAM" id="SSF46785">
    <property type="entry name" value="Winged helix' DNA-binding domain"/>
    <property type="match status" value="1"/>
</dbReference>
<gene>
    <name evidence="2" type="ORF">DW907_07860</name>
</gene>
<dbReference type="NCBIfam" id="TIGR02220">
    <property type="entry name" value="phg_TIGR02220"/>
    <property type="match status" value="1"/>
</dbReference>
<dbReference type="InterPro" id="IPR011741">
    <property type="entry name" value="Phg_2220_C"/>
</dbReference>
<dbReference type="RefSeq" id="WP_118011601.1">
    <property type="nucleotide sequence ID" value="NZ_QSGD01000030.1"/>
</dbReference>
<accession>A0A413UBM1</accession>
<dbReference type="Proteomes" id="UP000285288">
    <property type="component" value="Unassembled WGS sequence"/>
</dbReference>
<feature type="domain" description="Phage conserved hypothetical protein C-terminal" evidence="1">
    <location>
        <begin position="144"/>
        <end position="215"/>
    </location>
</feature>
<organism evidence="2 3">
    <name type="scientific">Holdemanella biformis</name>
    <dbReference type="NCBI Taxonomy" id="1735"/>
    <lineage>
        <taxon>Bacteria</taxon>
        <taxon>Bacillati</taxon>
        <taxon>Bacillota</taxon>
        <taxon>Erysipelotrichia</taxon>
        <taxon>Erysipelotrichales</taxon>
        <taxon>Erysipelotrichaceae</taxon>
        <taxon>Holdemanella</taxon>
    </lineage>
</organism>
<reference evidence="2 3" key="1">
    <citation type="submission" date="2018-08" db="EMBL/GenBank/DDBJ databases">
        <title>A genome reference for cultivated species of the human gut microbiota.</title>
        <authorList>
            <person name="Zou Y."/>
            <person name="Xue W."/>
            <person name="Luo G."/>
        </authorList>
    </citation>
    <scope>NUCLEOTIDE SEQUENCE [LARGE SCALE GENOMIC DNA]</scope>
    <source>
        <strain evidence="2 3">AM42-13AC</strain>
    </source>
</reference>
<evidence type="ECO:0000259" key="1">
    <source>
        <dbReference type="Pfam" id="PF09524"/>
    </source>
</evidence>
<evidence type="ECO:0000313" key="3">
    <source>
        <dbReference type="Proteomes" id="UP000285288"/>
    </source>
</evidence>
<dbReference type="Pfam" id="PF09524">
    <property type="entry name" value="Phg_2220_C"/>
    <property type="match status" value="1"/>
</dbReference>
<name>A0A413UBM1_9FIRM</name>